<comment type="caution">
    <text evidence="5">The sequence shown here is derived from an EMBL/GenBank/DDBJ whole genome shotgun (WGS) entry which is preliminary data.</text>
</comment>
<evidence type="ECO:0000313" key="5">
    <source>
        <dbReference type="EMBL" id="KAL2833914.1"/>
    </source>
</evidence>
<evidence type="ECO:0000256" key="2">
    <source>
        <dbReference type="ARBA" id="ARBA00022857"/>
    </source>
</evidence>
<reference evidence="5 6" key="1">
    <citation type="submission" date="2024-07" db="EMBL/GenBank/DDBJ databases">
        <title>Section-level genome sequencing and comparative genomics of Aspergillus sections Usti and Cavernicolus.</title>
        <authorList>
            <consortium name="Lawrence Berkeley National Laboratory"/>
            <person name="Nybo J.L."/>
            <person name="Vesth T.C."/>
            <person name="Theobald S."/>
            <person name="Frisvad J.C."/>
            <person name="Larsen T.O."/>
            <person name="Kjaerboelling I."/>
            <person name="Rothschild-Mancinelli K."/>
            <person name="Lyhne E.K."/>
            <person name="Kogle M.E."/>
            <person name="Barry K."/>
            <person name="Clum A."/>
            <person name="Na H."/>
            <person name="Ledsgaard L."/>
            <person name="Lin J."/>
            <person name="Lipzen A."/>
            <person name="Kuo A."/>
            <person name="Riley R."/>
            <person name="Mondo S."/>
            <person name="LaButti K."/>
            <person name="Haridas S."/>
            <person name="Pangalinan J."/>
            <person name="Salamov A.A."/>
            <person name="Simmons B.A."/>
            <person name="Magnuson J.K."/>
            <person name="Chen J."/>
            <person name="Drula E."/>
            <person name="Henrissat B."/>
            <person name="Wiebenga A."/>
            <person name="Lubbers R.J."/>
            <person name="Gomes A.C."/>
            <person name="Makela M.R."/>
            <person name="Stajich J."/>
            <person name="Grigoriev I.V."/>
            <person name="Mortensen U.H."/>
            <person name="De vries R.P."/>
            <person name="Baker S.E."/>
            <person name="Andersen M.R."/>
        </authorList>
    </citation>
    <scope>NUCLEOTIDE SEQUENCE [LARGE SCALE GENOMIC DNA]</scope>
    <source>
        <strain evidence="5 6">CBS 600.67</strain>
    </source>
</reference>
<dbReference type="Gene3D" id="3.40.50.720">
    <property type="entry name" value="NAD(P)-binding Rossmann-like Domain"/>
    <property type="match status" value="1"/>
</dbReference>
<dbReference type="SUPFAM" id="SSF51735">
    <property type="entry name" value="NAD(P)-binding Rossmann-fold domains"/>
    <property type="match status" value="1"/>
</dbReference>
<dbReference type="InterPro" id="IPR036291">
    <property type="entry name" value="NAD(P)-bd_dom_sf"/>
</dbReference>
<evidence type="ECO:0000256" key="3">
    <source>
        <dbReference type="ARBA" id="ARBA00023002"/>
    </source>
</evidence>
<dbReference type="PANTHER" id="PTHR43008">
    <property type="entry name" value="BENZIL REDUCTASE"/>
    <property type="match status" value="1"/>
</dbReference>
<comment type="similarity">
    <text evidence="1 4">Belongs to the short-chain dehydrogenases/reductases (SDR) family.</text>
</comment>
<keyword evidence="3" id="KW-0560">Oxidoreductase</keyword>
<sequence>MASLSIQQSLELYKTMSSVRDFKVFMTSLSLSQVGGGDGIGLALVKAIVEFGGHVAVIGQREIPHADLRDIQDSSGESSVRYFRADIANELLLNIAFDQILAEFGRIDGVIACAGICIEKPFVEQTWEDVVRLHMVNSVGLFFTVQLAGNVVLIGSIATDGAVESQGLTAYSASKGSGKGLLHSLAVELAPKGIRWQTRPELETIMKSAVPMGRMADRRDLKGAAVYLLSGASLYTTGSNLVISGGIHAGRL</sequence>
<keyword evidence="2" id="KW-0521">NADP</keyword>
<dbReference type="Pfam" id="PF00106">
    <property type="entry name" value="adh_short"/>
    <property type="match status" value="1"/>
</dbReference>
<dbReference type="Proteomes" id="UP001610335">
    <property type="component" value="Unassembled WGS sequence"/>
</dbReference>
<keyword evidence="6" id="KW-1185">Reference proteome</keyword>
<name>A0ABR4J1R2_9EURO</name>
<dbReference type="PANTHER" id="PTHR43008:SF4">
    <property type="entry name" value="CHAIN DEHYDROGENASE, PUTATIVE (AFU_ORTHOLOGUE AFUA_4G08710)-RELATED"/>
    <property type="match status" value="1"/>
</dbReference>
<dbReference type="PRINTS" id="PR00080">
    <property type="entry name" value="SDRFAMILY"/>
</dbReference>
<dbReference type="Pfam" id="PF13561">
    <property type="entry name" value="adh_short_C2"/>
    <property type="match status" value="1"/>
</dbReference>
<evidence type="ECO:0000256" key="1">
    <source>
        <dbReference type="ARBA" id="ARBA00006484"/>
    </source>
</evidence>
<evidence type="ECO:0000313" key="6">
    <source>
        <dbReference type="Proteomes" id="UP001610335"/>
    </source>
</evidence>
<evidence type="ECO:0000256" key="4">
    <source>
        <dbReference type="RuleBase" id="RU000363"/>
    </source>
</evidence>
<gene>
    <name evidence="5" type="ORF">BDW59DRAFT_168932</name>
</gene>
<dbReference type="PROSITE" id="PS00061">
    <property type="entry name" value="ADH_SHORT"/>
    <property type="match status" value="1"/>
</dbReference>
<organism evidence="5 6">
    <name type="scientific">Aspergillus cavernicola</name>
    <dbReference type="NCBI Taxonomy" id="176166"/>
    <lineage>
        <taxon>Eukaryota</taxon>
        <taxon>Fungi</taxon>
        <taxon>Dikarya</taxon>
        <taxon>Ascomycota</taxon>
        <taxon>Pezizomycotina</taxon>
        <taxon>Eurotiomycetes</taxon>
        <taxon>Eurotiomycetidae</taxon>
        <taxon>Eurotiales</taxon>
        <taxon>Aspergillaceae</taxon>
        <taxon>Aspergillus</taxon>
        <taxon>Aspergillus subgen. Nidulantes</taxon>
    </lineage>
</organism>
<accession>A0ABR4J1R2</accession>
<dbReference type="InterPro" id="IPR020904">
    <property type="entry name" value="Sc_DH/Rdtase_CS"/>
</dbReference>
<protein>
    <submittedName>
        <fullName evidence="5">Short-chain dehydrogenase</fullName>
    </submittedName>
</protein>
<dbReference type="InterPro" id="IPR002347">
    <property type="entry name" value="SDR_fam"/>
</dbReference>
<dbReference type="EMBL" id="JBFXLS010000003">
    <property type="protein sequence ID" value="KAL2833914.1"/>
    <property type="molecule type" value="Genomic_DNA"/>
</dbReference>
<dbReference type="PRINTS" id="PR00081">
    <property type="entry name" value="GDHRDH"/>
</dbReference>
<proteinExistence type="inferred from homology"/>